<keyword evidence="1" id="KW-0812">Transmembrane</keyword>
<reference evidence="2" key="1">
    <citation type="submission" date="2022-04" db="EMBL/GenBank/DDBJ databases">
        <title>Complete genome of Methanoplanus endosymbiosus DSM 3599.</title>
        <authorList>
            <person name="Chen S.-C."/>
            <person name="You Y.-T."/>
            <person name="Zhou Y.-Z."/>
            <person name="Lai M.-C."/>
        </authorList>
    </citation>
    <scope>NUCLEOTIDE SEQUENCE</scope>
    <source>
        <strain evidence="2">DSM 3599</strain>
    </source>
</reference>
<protein>
    <submittedName>
        <fullName evidence="2">Uncharacterized protein</fullName>
    </submittedName>
</protein>
<dbReference type="GeneID" id="74308463"/>
<name>A0A9E7PLG2_9EURY</name>
<dbReference type="Proteomes" id="UP001060368">
    <property type="component" value="Chromosome"/>
</dbReference>
<feature type="transmembrane region" description="Helical" evidence="1">
    <location>
        <begin position="38"/>
        <end position="60"/>
    </location>
</feature>
<sequence>MEIEILNQLLALITLILGAVLIIYLYDAYKAVKQQSILLLMYGLFMLVIGIILTDITTLLTQDVFWIFWSEIFSRLLVIIGICTMIYSILRG</sequence>
<dbReference type="KEGG" id="mend:L6E24_12135"/>
<dbReference type="AlphaFoldDB" id="A0A9E7PLG2"/>
<feature type="transmembrane region" description="Helical" evidence="1">
    <location>
        <begin position="72"/>
        <end position="90"/>
    </location>
</feature>
<evidence type="ECO:0000256" key="1">
    <source>
        <dbReference type="SAM" id="Phobius"/>
    </source>
</evidence>
<accession>A0A9E7PLG2</accession>
<keyword evidence="1" id="KW-1133">Transmembrane helix</keyword>
<evidence type="ECO:0000313" key="3">
    <source>
        <dbReference type="Proteomes" id="UP001060368"/>
    </source>
</evidence>
<keyword evidence="3" id="KW-1185">Reference proteome</keyword>
<keyword evidence="1" id="KW-0472">Membrane</keyword>
<feature type="transmembrane region" description="Helical" evidence="1">
    <location>
        <begin position="6"/>
        <end position="26"/>
    </location>
</feature>
<dbReference type="EMBL" id="CP096115">
    <property type="protein sequence ID" value="UUX92095.1"/>
    <property type="molecule type" value="Genomic_DNA"/>
</dbReference>
<dbReference type="RefSeq" id="WP_257742247.1">
    <property type="nucleotide sequence ID" value="NZ_CP096115.1"/>
</dbReference>
<evidence type="ECO:0000313" key="2">
    <source>
        <dbReference type="EMBL" id="UUX92095.1"/>
    </source>
</evidence>
<organism evidence="2 3">
    <name type="scientific">Methanoplanus endosymbiosus</name>
    <dbReference type="NCBI Taxonomy" id="33865"/>
    <lineage>
        <taxon>Archaea</taxon>
        <taxon>Methanobacteriati</taxon>
        <taxon>Methanobacteriota</taxon>
        <taxon>Stenosarchaea group</taxon>
        <taxon>Methanomicrobia</taxon>
        <taxon>Methanomicrobiales</taxon>
        <taxon>Methanomicrobiaceae</taxon>
        <taxon>Methanoplanus</taxon>
    </lineage>
</organism>
<proteinExistence type="predicted"/>
<gene>
    <name evidence="2" type="ORF">L6E24_12135</name>
</gene>